<keyword evidence="4" id="KW-1185">Reference proteome</keyword>
<reference evidence="2 3" key="1">
    <citation type="journal article" date="2010" name="Nature">
        <title>Genome sequencing and analysis of the model grass Brachypodium distachyon.</title>
        <authorList>
            <consortium name="International Brachypodium Initiative"/>
        </authorList>
    </citation>
    <scope>NUCLEOTIDE SEQUENCE [LARGE SCALE GENOMIC DNA]</scope>
    <source>
        <strain evidence="2">Bd21</strain>
        <strain evidence="3">cv. Bd21</strain>
    </source>
</reference>
<evidence type="ECO:0000313" key="4">
    <source>
        <dbReference type="Proteomes" id="UP000008810"/>
    </source>
</evidence>
<dbReference type="AlphaFoldDB" id="A0A0Q3F8C1"/>
<protein>
    <recommendedName>
        <fullName evidence="5">BED-type domain-containing protein</fullName>
    </recommendedName>
</protein>
<dbReference type="EnsemblPlants" id="KQJ95646">
    <property type="protein sequence ID" value="KQJ95646"/>
    <property type="gene ID" value="BRADI_3g18330v3"/>
</dbReference>
<accession>A0A0Q3F8C1</accession>
<feature type="region of interest" description="Disordered" evidence="1">
    <location>
        <begin position="132"/>
        <end position="266"/>
    </location>
</feature>
<dbReference type="Gramene" id="KQJ95646">
    <property type="protein sequence ID" value="KQJ95646"/>
    <property type="gene ID" value="BRADI_3g18330v3"/>
</dbReference>
<evidence type="ECO:0008006" key="5">
    <source>
        <dbReference type="Google" id="ProtNLM"/>
    </source>
</evidence>
<gene>
    <name evidence="3" type="primary">LOC106866368</name>
    <name evidence="2" type="ORF">BRADI_3g18330v3</name>
</gene>
<dbReference type="GO" id="GO:0006357">
    <property type="term" value="P:regulation of transcription by RNA polymerase II"/>
    <property type="evidence" value="ECO:0000318"/>
    <property type="project" value="GO_Central"/>
</dbReference>
<feature type="compositionally biased region" description="Polar residues" evidence="1">
    <location>
        <begin position="227"/>
        <end position="238"/>
    </location>
</feature>
<dbReference type="GeneID" id="106866368"/>
<evidence type="ECO:0000256" key="1">
    <source>
        <dbReference type="SAM" id="MobiDB-lite"/>
    </source>
</evidence>
<dbReference type="EMBL" id="CM000882">
    <property type="protein sequence ID" value="PNT66904.1"/>
    <property type="molecule type" value="Genomic_DNA"/>
</dbReference>
<sequence>MANQVVSDEARGGGGGGASTVWKHFHRNVVVSGAGAGSGCTATCRCGTTATCRRCGTMLKACPRKHGTSHLHRHARSAACALRAQAQAQRVLIAPEPAADDALTWLEDHVVDGDVDVDGHLNIRSGAQEMQEAGCTKPCSPPNYVPLPQVSNSSSKRFLKKKRNRHSYDRGSAREVHEGRRPASSAPEPQLCRRQEEKAASDKYDDDEENFKDLPSILSSGWEIDSVSDSGASNTPQEQAGPAPCPPSPQPPAAAAATSISLPIGN</sequence>
<feature type="compositionally biased region" description="Pro residues" evidence="1">
    <location>
        <begin position="243"/>
        <end position="252"/>
    </location>
</feature>
<reference evidence="2" key="2">
    <citation type="submission" date="2017-06" db="EMBL/GenBank/DDBJ databases">
        <title>WGS assembly of Brachypodium distachyon.</title>
        <authorList>
            <consortium name="The International Brachypodium Initiative"/>
            <person name="Lucas S."/>
            <person name="Harmon-Smith M."/>
            <person name="Lail K."/>
            <person name="Tice H."/>
            <person name="Grimwood J."/>
            <person name="Bruce D."/>
            <person name="Barry K."/>
            <person name="Shu S."/>
            <person name="Lindquist E."/>
            <person name="Wang M."/>
            <person name="Pitluck S."/>
            <person name="Vogel J.P."/>
            <person name="Garvin D.F."/>
            <person name="Mockler T.C."/>
            <person name="Schmutz J."/>
            <person name="Rokhsar D."/>
            <person name="Bevan M.W."/>
        </authorList>
    </citation>
    <scope>NUCLEOTIDE SEQUENCE</scope>
    <source>
        <strain evidence="2">Bd21</strain>
    </source>
</reference>
<feature type="compositionally biased region" description="Basic and acidic residues" evidence="1">
    <location>
        <begin position="166"/>
        <end position="181"/>
    </location>
</feature>
<dbReference type="Gramene" id="PNT66904">
    <property type="protein sequence ID" value="PNT66904"/>
    <property type="gene ID" value="BRADI_3g18330v3"/>
</dbReference>
<organism evidence="2">
    <name type="scientific">Brachypodium distachyon</name>
    <name type="common">Purple false brome</name>
    <name type="synonym">Trachynia distachya</name>
    <dbReference type="NCBI Taxonomy" id="15368"/>
    <lineage>
        <taxon>Eukaryota</taxon>
        <taxon>Viridiplantae</taxon>
        <taxon>Streptophyta</taxon>
        <taxon>Embryophyta</taxon>
        <taxon>Tracheophyta</taxon>
        <taxon>Spermatophyta</taxon>
        <taxon>Magnoliopsida</taxon>
        <taxon>Liliopsida</taxon>
        <taxon>Poales</taxon>
        <taxon>Poaceae</taxon>
        <taxon>BOP clade</taxon>
        <taxon>Pooideae</taxon>
        <taxon>Stipodae</taxon>
        <taxon>Brachypodieae</taxon>
        <taxon>Brachypodium</taxon>
    </lineage>
</organism>
<evidence type="ECO:0000313" key="3">
    <source>
        <dbReference type="EnsemblPlants" id="KQJ95646"/>
    </source>
</evidence>
<dbReference type="EnsemblPlants" id="PNT66904">
    <property type="protein sequence ID" value="PNT66904"/>
    <property type="gene ID" value="BRADI_3g18330v3"/>
</dbReference>
<evidence type="ECO:0000313" key="2">
    <source>
        <dbReference type="EMBL" id="KQJ95646.1"/>
    </source>
</evidence>
<feature type="compositionally biased region" description="Basic and acidic residues" evidence="1">
    <location>
        <begin position="191"/>
        <end position="203"/>
    </location>
</feature>
<proteinExistence type="predicted"/>
<dbReference type="GO" id="GO:0005634">
    <property type="term" value="C:nucleus"/>
    <property type="evidence" value="ECO:0000318"/>
    <property type="project" value="GO_Central"/>
</dbReference>
<reference evidence="3" key="3">
    <citation type="submission" date="2018-08" db="UniProtKB">
        <authorList>
            <consortium name="EnsemblPlants"/>
        </authorList>
    </citation>
    <scope>IDENTIFICATION</scope>
    <source>
        <strain evidence="3">cv. Bd21</strain>
    </source>
</reference>
<dbReference type="EMBL" id="CM000882">
    <property type="protein sequence ID" value="KQJ95646.1"/>
    <property type="molecule type" value="Genomic_DNA"/>
</dbReference>
<dbReference type="Proteomes" id="UP000008810">
    <property type="component" value="Chromosome 3"/>
</dbReference>
<name>A0A0Q3F8C1_BRADI</name>
<dbReference type="RefSeq" id="XP_024316905.1">
    <property type="nucleotide sequence ID" value="XM_024461137.1"/>
</dbReference>